<dbReference type="InterPro" id="IPR006674">
    <property type="entry name" value="HD_domain"/>
</dbReference>
<dbReference type="InterPro" id="IPR003607">
    <property type="entry name" value="HD/PDEase_dom"/>
</dbReference>
<dbReference type="GO" id="GO:0015969">
    <property type="term" value="P:guanosine tetraphosphate metabolic process"/>
    <property type="evidence" value="ECO:0007669"/>
    <property type="project" value="InterPro"/>
</dbReference>
<dbReference type="InterPro" id="IPR007685">
    <property type="entry name" value="RelA_SpoT"/>
</dbReference>
<dbReference type="Gene3D" id="1.10.3210.10">
    <property type="entry name" value="Hypothetical protein af1432"/>
    <property type="match status" value="1"/>
</dbReference>
<dbReference type="PROSITE" id="PS51831">
    <property type="entry name" value="HD"/>
    <property type="match status" value="1"/>
</dbReference>
<dbReference type="SUPFAM" id="SSF81301">
    <property type="entry name" value="Nucleotidyltransferase"/>
    <property type="match status" value="1"/>
</dbReference>
<dbReference type="Pfam" id="PF13041">
    <property type="entry name" value="PPR_2"/>
    <property type="match status" value="1"/>
</dbReference>
<dbReference type="InterPro" id="IPR012676">
    <property type="entry name" value="TGS-like"/>
</dbReference>
<gene>
    <name evidence="5" type="primary">spoT</name>
    <name evidence="5" type="ORF">SNAT2548_LOCUS10820</name>
</gene>
<dbReference type="Gene3D" id="3.30.460.10">
    <property type="entry name" value="Beta Polymerase, domain 2"/>
    <property type="match status" value="1"/>
</dbReference>
<dbReference type="PANTHER" id="PTHR43061">
    <property type="entry name" value="GTP DIPHOSPHOKINASE RSH1, CHLOROPLASTIC-RELATED"/>
    <property type="match status" value="1"/>
</dbReference>
<proteinExistence type="inferred from homology"/>
<dbReference type="GO" id="GO:0008728">
    <property type="term" value="F:GTP diphosphokinase activity"/>
    <property type="evidence" value="ECO:0007669"/>
    <property type="project" value="UniProtKB-EC"/>
</dbReference>
<dbReference type="Pfam" id="PF13328">
    <property type="entry name" value="HD_4"/>
    <property type="match status" value="1"/>
</dbReference>
<dbReference type="EC" id="2.7.6.5" evidence="2"/>
<feature type="repeat" description="PPR" evidence="3">
    <location>
        <begin position="311"/>
        <end position="345"/>
    </location>
</feature>
<name>A0A812L367_9DINO</name>
<dbReference type="InterPro" id="IPR004095">
    <property type="entry name" value="TGS"/>
</dbReference>
<organism evidence="5 6">
    <name type="scientific">Symbiodinium natans</name>
    <dbReference type="NCBI Taxonomy" id="878477"/>
    <lineage>
        <taxon>Eukaryota</taxon>
        <taxon>Sar</taxon>
        <taxon>Alveolata</taxon>
        <taxon>Dinophyceae</taxon>
        <taxon>Suessiales</taxon>
        <taxon>Symbiodiniaceae</taxon>
        <taxon>Symbiodinium</taxon>
    </lineage>
</organism>
<dbReference type="PROSITE" id="PS51375">
    <property type="entry name" value="PPR"/>
    <property type="match status" value="1"/>
</dbReference>
<dbReference type="InterPro" id="IPR002885">
    <property type="entry name" value="PPR_rpt"/>
</dbReference>
<dbReference type="Gene3D" id="3.10.20.30">
    <property type="match status" value="1"/>
</dbReference>
<protein>
    <recommendedName>
        <fullName evidence="2">GTP diphosphokinase</fullName>
        <ecNumber evidence="2">2.7.6.5</ecNumber>
    </recommendedName>
</protein>
<evidence type="ECO:0000259" key="4">
    <source>
        <dbReference type="PROSITE" id="PS51831"/>
    </source>
</evidence>
<dbReference type="PANTHER" id="PTHR43061:SF1">
    <property type="entry name" value="GTP DIPHOSPHOKINASE RSH1, CHLOROPLASTIC-RELATED"/>
    <property type="match status" value="1"/>
</dbReference>
<comment type="similarity">
    <text evidence="1">Belongs to the RelA/SpoT family.</text>
</comment>
<evidence type="ECO:0000256" key="1">
    <source>
        <dbReference type="ARBA" id="ARBA00007476"/>
    </source>
</evidence>
<dbReference type="Gene3D" id="1.25.40.10">
    <property type="entry name" value="Tetratricopeptide repeat domain"/>
    <property type="match status" value="3"/>
</dbReference>
<dbReference type="InterPro" id="IPR043519">
    <property type="entry name" value="NT_sf"/>
</dbReference>
<feature type="domain" description="HD" evidence="4">
    <location>
        <begin position="728"/>
        <end position="858"/>
    </location>
</feature>
<dbReference type="SUPFAM" id="SSF109604">
    <property type="entry name" value="HD-domain/PDEase-like"/>
    <property type="match status" value="1"/>
</dbReference>
<evidence type="ECO:0000313" key="5">
    <source>
        <dbReference type="EMBL" id="CAE7240787.1"/>
    </source>
</evidence>
<dbReference type="EMBL" id="CAJNDS010000918">
    <property type="protein sequence ID" value="CAE7240787.1"/>
    <property type="molecule type" value="Genomic_DNA"/>
</dbReference>
<sequence length="1249" mass="139662">MGSANMWCNVVRAGRAEQRMEQSKLPTCAKDFTRLIVSLGRRRFWQKAAAVLSEMRHTSGVQLDVIALGAAVKSCAGASAWTASVQLVCSAEQAGVDADMMTLNSMLTGTDMPKRWRLALGILDLQRHGLLPDIISYSTGSAACSLAGHWNMVCKLCSEFSTCGLEQDVTMLSTAVTAFEKASQWERSLCTFANGRQVRRLALDRHAFNAAASACATGQQPELAARTVQEMKSLTIQPDVFSFGALVTSSEKSQLWQRATNLLQVGLSQGICDVVLASSTISACEKAARWRWAVELAATLRSGFPKGLRPNDVFYNALISACASAGQWQLALQFLDEMPQLAVQTSIVSYNAAAEACQRALSWAGAIGILRRMRARAVQTDVITLSLLAPPCIFASQFNVLPGLTSQMVGFSKAPLQAQHTITAIEFLTEHACLPERAFQSFARLEWKVLVRKLRELCAPKFSLHAAERTSLRLLDCSLNRYFTLGMHFVDKTLGSLFAQDPHPSWSGCGRVTARRLTAEHAERSLETSLALEDEASAHGLATWIQRSVASLASSKTGIAGRQLESDGFAGVFGYGSACAAQSWLLPVNVQHDRSRHSERLALLGILHREMTTKRPKEQPGIALTALTQYVALPGIGKRRRRMKQARVLRRVRELTPTIERWSLASQGTPRAEDDPDGQVMAQVTQLWEGLEPKLMYLPREDRLRALSALCVAALAHDGQMRKSGEPYIVHPVAVAELLALLKVQVDVIVGGLLHDTVEDNPNIHFEDLEEIFGPDVRRIVEGETKASKRTALGGRGDWSRRYTSLFNIFFGKQTPSSTSRDVGKAREQAENLRDMFLAMADDYRVILVKLADRLHNMRTLQFMPERKRKTIAAETLVVFAQLAHRLGVWLFKTELEDLSFKYLYPTEFRRLDKLLSMRRAQYTSTLAAATHDFSEILREDATFKERNIRLEITGRERKGMYSLWEKMRRNAKYQNNIDNIDDIIALRVVLDIERYENESDDEFSKRGASFCYHALTLVRKLPNWSGGESLKNYIAFPKPNGYQSLHVTFIHHDAPVPLEIQIRTRQMHEVAEYGMAAHWVYKDEQRDDGESKMRSRRVAWLESLADKDGDLRKDAQQFVEEVLRDELGRRCFVFLRDGTIMNLSRGCTALDAAFKIHSEVGLHMVHAVINDKKVPPFYQLQNGDRVNIVTSDDASPPREWLAYAFLRSTRNKLAAYFRRSKKDKERAVDLAAALATAATAAAAIPLVH</sequence>
<accession>A0A812L367</accession>
<dbReference type="SUPFAM" id="SSF81271">
    <property type="entry name" value="TGS-like"/>
    <property type="match status" value="1"/>
</dbReference>
<evidence type="ECO:0000256" key="3">
    <source>
        <dbReference type="PROSITE-ProRule" id="PRU00708"/>
    </source>
</evidence>
<dbReference type="OrthoDB" id="430679at2759"/>
<reference evidence="5" key="1">
    <citation type="submission" date="2021-02" db="EMBL/GenBank/DDBJ databases">
        <authorList>
            <person name="Dougan E. K."/>
            <person name="Rhodes N."/>
            <person name="Thang M."/>
            <person name="Chan C."/>
        </authorList>
    </citation>
    <scope>NUCLEOTIDE SEQUENCE</scope>
</reference>
<dbReference type="AlphaFoldDB" id="A0A812L367"/>
<comment type="caution">
    <text evidence="5">The sequence shown here is derived from an EMBL/GenBank/DDBJ whole genome shotgun (WGS) entry which is preliminary data.</text>
</comment>
<dbReference type="SMART" id="SM00471">
    <property type="entry name" value="HDc"/>
    <property type="match status" value="1"/>
</dbReference>
<dbReference type="Pfam" id="PF04607">
    <property type="entry name" value="RelA_SpoT"/>
    <property type="match status" value="1"/>
</dbReference>
<dbReference type="Proteomes" id="UP000604046">
    <property type="component" value="Unassembled WGS sequence"/>
</dbReference>
<keyword evidence="6" id="KW-1185">Reference proteome</keyword>
<dbReference type="InterPro" id="IPR012675">
    <property type="entry name" value="Beta-grasp_dom_sf"/>
</dbReference>
<dbReference type="Pfam" id="PF02824">
    <property type="entry name" value="TGS"/>
    <property type="match status" value="1"/>
</dbReference>
<dbReference type="SMART" id="SM00954">
    <property type="entry name" value="RelA_SpoT"/>
    <property type="match status" value="1"/>
</dbReference>
<evidence type="ECO:0000313" key="6">
    <source>
        <dbReference type="Proteomes" id="UP000604046"/>
    </source>
</evidence>
<evidence type="ECO:0000256" key="2">
    <source>
        <dbReference type="ARBA" id="ARBA00013251"/>
    </source>
</evidence>
<dbReference type="NCBIfam" id="TIGR00756">
    <property type="entry name" value="PPR"/>
    <property type="match status" value="1"/>
</dbReference>
<dbReference type="InterPro" id="IPR011990">
    <property type="entry name" value="TPR-like_helical_dom_sf"/>
</dbReference>
<dbReference type="CDD" id="cd05399">
    <property type="entry name" value="NT_Rel-Spo_like"/>
    <property type="match status" value="1"/>
</dbReference>